<dbReference type="PANTHER" id="PTHR45777:SF2">
    <property type="entry name" value="METHIONINE AMINOPEPTIDASE 2"/>
    <property type="match status" value="1"/>
</dbReference>
<dbReference type="Gene3D" id="1.10.10.10">
    <property type="entry name" value="Winged helix-like DNA-binding domain superfamily/Winged helix DNA-binding domain"/>
    <property type="match status" value="1"/>
</dbReference>
<reference evidence="11 14" key="1">
    <citation type="submission" date="2016-10" db="EMBL/GenBank/DDBJ databases">
        <title>Methanohalophilus halophilus.</title>
        <authorList>
            <person name="L'haridon S."/>
        </authorList>
    </citation>
    <scope>NUCLEOTIDE SEQUENCE [LARGE SCALE GENOMIC DNA]</scope>
    <source>
        <strain evidence="11 14">Z-7982</strain>
    </source>
</reference>
<comment type="cofactor">
    <cofactor evidence="8">
        <name>Co(2+)</name>
        <dbReference type="ChEBI" id="CHEBI:48828"/>
    </cofactor>
    <cofactor evidence="8">
        <name>Zn(2+)</name>
        <dbReference type="ChEBI" id="CHEBI:29105"/>
    </cofactor>
    <cofactor evidence="8">
        <name>Mn(2+)</name>
        <dbReference type="ChEBI" id="CHEBI:29035"/>
    </cofactor>
    <cofactor evidence="8">
        <name>Fe(2+)</name>
        <dbReference type="ChEBI" id="CHEBI:29033"/>
    </cofactor>
    <text evidence="8">Binds 2 divalent metal cations per subunit. Has a high-affinity and a low affinity metal-binding site. The true nature of the physiological cofactor is under debate. The enzyme is active with cobalt, zinc, manganese or divalent iron ions. Most likely, methionine aminopeptidases function as mononuclear Fe(2+)-metalloproteases under physiological conditions, and the catalytically relevant metal-binding site has been assigned to the histidine-containing high-affinity site.</text>
</comment>
<comment type="subunit">
    <text evidence="8">Monomer.</text>
</comment>
<accession>A0A1L3Q154</accession>
<dbReference type="EMBL" id="CP017921">
    <property type="protein sequence ID" value="APH38606.1"/>
    <property type="molecule type" value="Genomic_DNA"/>
</dbReference>
<dbReference type="GO" id="GO:0005737">
    <property type="term" value="C:cytoplasm"/>
    <property type="evidence" value="ECO:0007669"/>
    <property type="project" value="TreeGrafter"/>
</dbReference>
<feature type="binding site" evidence="8">
    <location>
        <position position="281"/>
    </location>
    <ligand>
        <name>a divalent metal cation</name>
        <dbReference type="ChEBI" id="CHEBI:60240"/>
        <label>2</label>
        <note>catalytic</note>
    </ligand>
</feature>
<evidence type="ECO:0000313" key="13">
    <source>
        <dbReference type="EMBL" id="SDW16724.1"/>
    </source>
</evidence>
<dbReference type="GO" id="GO:0006508">
    <property type="term" value="P:proteolysis"/>
    <property type="evidence" value="ECO:0007669"/>
    <property type="project" value="UniProtKB-KW"/>
</dbReference>
<sequence>MQDKVQEVEDILDKYLTAGKILSQVRGEAADKIKVGAKMLDVAEFVEQRTMELGGKPAFPCNLSRNDEAAHATPMAGDTQVFGRDIVKLDMGVHVDGYIADAALTVDLSGNKDLVDASRQALDAAIDTVKGGVNTAEIGAVIEDTIREKGFKPVTNLTGHGLARYQAHTPPSIPNRHIGQGMELQAGDIIAIEPFATDGAGKISDGNFTEIYQFIQKKPIRMPAARKLLKELKEYSTLPFAKRWLSSPKIDLALMQLEKAEIITSFPVLKEVGGGMVSQAEHTLIVTEDGCEITTL</sequence>
<reference evidence="12 16" key="3">
    <citation type="submission" date="2018-10" db="EMBL/GenBank/DDBJ databases">
        <title>Cultivation of a novel Methanohalophilus strain from Kebrit Deep of the Red Sea and a genomic comparison of members of the genus Methanohalophilus.</title>
        <authorList>
            <person name="Guan Y."/>
            <person name="Ngugi D.K."/>
            <person name="Stingl U."/>
        </authorList>
    </citation>
    <scope>NUCLEOTIDE SEQUENCE [LARGE SCALE GENOMIC DNA]</scope>
    <source>
        <strain evidence="12 16">DSM 3094</strain>
    </source>
</reference>
<organism evidence="11 14">
    <name type="scientific">Methanohalophilus halophilus</name>
    <dbReference type="NCBI Taxonomy" id="2177"/>
    <lineage>
        <taxon>Archaea</taxon>
        <taxon>Methanobacteriati</taxon>
        <taxon>Methanobacteriota</taxon>
        <taxon>Stenosarchaea group</taxon>
        <taxon>Methanomicrobia</taxon>
        <taxon>Methanosarcinales</taxon>
        <taxon>Methanosarcinaceae</taxon>
        <taxon>Methanohalophilus</taxon>
    </lineage>
</organism>
<dbReference type="Proteomes" id="UP000186879">
    <property type="component" value="Chromosome"/>
</dbReference>
<dbReference type="Gene3D" id="3.90.230.10">
    <property type="entry name" value="Creatinase/methionine aminopeptidase superfamily"/>
    <property type="match status" value="1"/>
</dbReference>
<dbReference type="GO" id="GO:0004239">
    <property type="term" value="F:initiator methionyl aminopeptidase activity"/>
    <property type="evidence" value="ECO:0007669"/>
    <property type="project" value="UniProtKB-UniRule"/>
</dbReference>
<dbReference type="InterPro" id="IPR028595">
    <property type="entry name" value="MetAP_archaeal"/>
</dbReference>
<feature type="binding site" evidence="8">
    <location>
        <position position="193"/>
    </location>
    <ligand>
        <name>a divalent metal cation</name>
        <dbReference type="ChEBI" id="CHEBI:60240"/>
        <label>2</label>
        <note>catalytic</note>
    </ligand>
</feature>
<dbReference type="KEGG" id="mhaz:BHR79_03295"/>
<evidence type="ECO:0000256" key="7">
    <source>
        <dbReference type="ARBA" id="ARBA00022801"/>
    </source>
</evidence>
<dbReference type="InterPro" id="IPR002468">
    <property type="entry name" value="Pept_M24A_MAP2"/>
</dbReference>
<dbReference type="GO" id="GO:0070006">
    <property type="term" value="F:metalloaminopeptidase activity"/>
    <property type="evidence" value="ECO:0007669"/>
    <property type="project" value="UniProtKB-UniRule"/>
</dbReference>
<dbReference type="EMBL" id="FNMU01000001">
    <property type="protein sequence ID" value="SDW16724.1"/>
    <property type="molecule type" value="Genomic_DNA"/>
</dbReference>
<evidence type="ECO:0000313" key="16">
    <source>
        <dbReference type="Proteomes" id="UP000267921"/>
    </source>
</evidence>
<feature type="binding site" evidence="8">
    <location>
        <position position="101"/>
    </location>
    <ligand>
        <name>a divalent metal cation</name>
        <dbReference type="ChEBI" id="CHEBI:60240"/>
        <label>1</label>
    </ligand>
</feature>
<reference evidence="13 15" key="2">
    <citation type="submission" date="2016-10" db="EMBL/GenBank/DDBJ databases">
        <authorList>
            <person name="de Groot N.N."/>
        </authorList>
    </citation>
    <scope>NUCLEOTIDE SEQUENCE [LARGE SCALE GENOMIC DNA]</scope>
    <source>
        <strain evidence="13 15">Z-7982</strain>
    </source>
</reference>
<evidence type="ECO:0000256" key="2">
    <source>
        <dbReference type="ARBA" id="ARBA00001936"/>
    </source>
</evidence>
<dbReference type="InterPro" id="IPR036005">
    <property type="entry name" value="Creatinase/aminopeptidase-like"/>
</dbReference>
<feature type="binding site" evidence="8">
    <location>
        <position position="168"/>
    </location>
    <ligand>
        <name>substrate</name>
    </ligand>
</feature>
<evidence type="ECO:0000256" key="1">
    <source>
        <dbReference type="ARBA" id="ARBA00000294"/>
    </source>
</evidence>
<keyword evidence="5 8" id="KW-0645">Protease</keyword>
<evidence type="ECO:0000256" key="5">
    <source>
        <dbReference type="ARBA" id="ARBA00022670"/>
    </source>
</evidence>
<dbReference type="OrthoDB" id="372008at2157"/>
<gene>
    <name evidence="8" type="primary">map</name>
    <name evidence="11" type="ORF">BHR79_03295</name>
    <name evidence="12" type="ORF">EFE40_07565</name>
    <name evidence="13" type="ORF">SAMN04515625_0493</name>
</gene>
<evidence type="ECO:0000256" key="3">
    <source>
        <dbReference type="ARBA" id="ARBA00001954"/>
    </source>
</evidence>
<dbReference type="PANTHER" id="PTHR45777">
    <property type="entry name" value="METHIONINE AMINOPEPTIDASE 2"/>
    <property type="match status" value="1"/>
</dbReference>
<keyword evidence="4 8" id="KW-0031">Aminopeptidase</keyword>
<name>A0A1L3Q154_9EURY</name>
<evidence type="ECO:0000256" key="6">
    <source>
        <dbReference type="ARBA" id="ARBA00022723"/>
    </source>
</evidence>
<feature type="binding site" evidence="8">
    <location>
        <position position="160"/>
    </location>
    <ligand>
        <name>a divalent metal cation</name>
        <dbReference type="ChEBI" id="CHEBI:60240"/>
        <label>2</label>
        <note>catalytic</note>
    </ligand>
</feature>
<dbReference type="InterPro" id="IPR050247">
    <property type="entry name" value="Met_Aminopeptidase_Type2"/>
</dbReference>
<dbReference type="RefSeq" id="WP_072561060.1">
    <property type="nucleotide sequence ID" value="NZ_CP017921.1"/>
</dbReference>
<dbReference type="PRINTS" id="PR00599">
    <property type="entry name" value="MAPEPTIDASE"/>
</dbReference>
<dbReference type="InterPro" id="IPR000994">
    <property type="entry name" value="Pept_M24"/>
</dbReference>
<evidence type="ECO:0000313" key="11">
    <source>
        <dbReference type="EMBL" id="APH38606.1"/>
    </source>
</evidence>
<dbReference type="EMBL" id="RJJG01000005">
    <property type="protein sequence ID" value="RNI08395.1"/>
    <property type="molecule type" value="Genomic_DNA"/>
</dbReference>
<dbReference type="InterPro" id="IPR036390">
    <property type="entry name" value="WH_DNA-bd_sf"/>
</dbReference>
<feature type="binding site" evidence="8">
    <location>
        <position position="101"/>
    </location>
    <ligand>
        <name>a divalent metal cation</name>
        <dbReference type="ChEBI" id="CHEBI:60240"/>
        <label>2</label>
        <note>catalytic</note>
    </ligand>
</feature>
<comment type="cofactor">
    <cofactor evidence="3">
        <name>Fe(2+)</name>
        <dbReference type="ChEBI" id="CHEBI:29033"/>
    </cofactor>
</comment>
<comment type="function">
    <text evidence="8 9">Removes the N-terminal methionine from nascent proteins. The N-terminal methionine is often cleaved when the second residue in the primary sequence is small and uncharged (Met-Ala-, Cys, Gly, Pro, Ser, Thr, or Val).</text>
</comment>
<keyword evidence="7 8" id="KW-0378">Hydrolase</keyword>
<comment type="cofactor">
    <cofactor evidence="2">
        <name>Mn(2+)</name>
        <dbReference type="ChEBI" id="CHEBI:29035"/>
    </cofactor>
</comment>
<dbReference type="STRING" id="2177.BHR79_03295"/>
<dbReference type="GeneID" id="30582757"/>
<proteinExistence type="inferred from homology"/>
<dbReference type="EC" id="3.4.11.18" evidence="8 9"/>
<feature type="binding site" evidence="8">
    <location>
        <position position="281"/>
    </location>
    <ligand>
        <name>a divalent metal cation</name>
        <dbReference type="ChEBI" id="CHEBI:60240"/>
        <label>1</label>
    </ligand>
</feature>
<dbReference type="InterPro" id="IPR001714">
    <property type="entry name" value="Pept_M24_MAP"/>
</dbReference>
<feature type="domain" description="Peptidase M24" evidence="10">
    <location>
        <begin position="15"/>
        <end position="202"/>
    </location>
</feature>
<dbReference type="PROSITE" id="PS01202">
    <property type="entry name" value="MAP_2"/>
    <property type="match status" value="1"/>
</dbReference>
<protein>
    <recommendedName>
        <fullName evidence="8 9">Methionine aminopeptidase</fullName>
        <shortName evidence="8">MAP</shortName>
        <shortName evidence="8">MetAP</shortName>
        <ecNumber evidence="8 9">3.4.11.18</ecNumber>
    </recommendedName>
    <alternativeName>
        <fullName evidence="8">Peptidase M</fullName>
    </alternativeName>
</protein>
<evidence type="ECO:0000313" key="15">
    <source>
        <dbReference type="Proteomes" id="UP000198669"/>
    </source>
</evidence>
<dbReference type="Proteomes" id="UP000198669">
    <property type="component" value="Unassembled WGS sequence"/>
</dbReference>
<evidence type="ECO:0000256" key="4">
    <source>
        <dbReference type="ARBA" id="ARBA00022438"/>
    </source>
</evidence>
<evidence type="ECO:0000256" key="8">
    <source>
        <dbReference type="HAMAP-Rule" id="MF_01975"/>
    </source>
</evidence>
<dbReference type="SUPFAM" id="SSF55920">
    <property type="entry name" value="Creatinase/aminopeptidase"/>
    <property type="match status" value="1"/>
</dbReference>
<dbReference type="AlphaFoldDB" id="A0A1L3Q154"/>
<dbReference type="NCBIfam" id="TIGR00501">
    <property type="entry name" value="met_pdase_II"/>
    <property type="match status" value="1"/>
</dbReference>
<dbReference type="CDD" id="cd01088">
    <property type="entry name" value="MetAP2"/>
    <property type="match status" value="1"/>
</dbReference>
<comment type="catalytic activity">
    <reaction evidence="1 8 9">
        <text>Release of N-terminal amino acids, preferentially methionine, from peptides and arylamides.</text>
        <dbReference type="EC" id="3.4.11.18"/>
    </reaction>
</comment>
<evidence type="ECO:0000259" key="10">
    <source>
        <dbReference type="Pfam" id="PF00557"/>
    </source>
</evidence>
<dbReference type="Proteomes" id="UP000267921">
    <property type="component" value="Unassembled WGS sequence"/>
</dbReference>
<dbReference type="InterPro" id="IPR018349">
    <property type="entry name" value="Pept_M24A_MAP2_BS"/>
</dbReference>
<comment type="similarity">
    <text evidence="8">Belongs to the peptidase M24A family. Methionine aminopeptidase archaeal type 2 subfamily.</text>
</comment>
<dbReference type="Pfam" id="PF00557">
    <property type="entry name" value="Peptidase_M24"/>
    <property type="match status" value="1"/>
</dbReference>
<dbReference type="InterPro" id="IPR036388">
    <property type="entry name" value="WH-like_DNA-bd_sf"/>
</dbReference>
<feature type="binding site" evidence="8">
    <location>
        <position position="71"/>
    </location>
    <ligand>
        <name>substrate</name>
    </ligand>
</feature>
<evidence type="ECO:0000313" key="14">
    <source>
        <dbReference type="Proteomes" id="UP000186879"/>
    </source>
</evidence>
<evidence type="ECO:0000313" key="12">
    <source>
        <dbReference type="EMBL" id="RNI08395.1"/>
    </source>
</evidence>
<evidence type="ECO:0000256" key="9">
    <source>
        <dbReference type="RuleBase" id="RU003653"/>
    </source>
</evidence>
<dbReference type="HAMAP" id="MF_01975">
    <property type="entry name" value="MetAP_2_arc"/>
    <property type="match status" value="1"/>
</dbReference>
<dbReference type="SUPFAM" id="SSF46785">
    <property type="entry name" value="Winged helix' DNA-binding domain"/>
    <property type="match status" value="1"/>
</dbReference>
<feature type="binding site" evidence="8">
    <location>
        <position position="90"/>
    </location>
    <ligand>
        <name>a divalent metal cation</name>
        <dbReference type="ChEBI" id="CHEBI:60240"/>
        <label>1</label>
    </ligand>
</feature>
<keyword evidence="14" id="KW-1185">Reference proteome</keyword>
<dbReference type="GO" id="GO:0046872">
    <property type="term" value="F:metal ion binding"/>
    <property type="evidence" value="ECO:0007669"/>
    <property type="project" value="UniProtKB-UniRule"/>
</dbReference>
<keyword evidence="6 8" id="KW-0479">Metal-binding</keyword>